<keyword evidence="1" id="KW-0472">Membrane</keyword>
<keyword evidence="4" id="KW-1185">Reference proteome</keyword>
<keyword evidence="1" id="KW-0812">Transmembrane</keyword>
<dbReference type="RefSeq" id="WP_012505540.1">
    <property type="nucleotide sequence ID" value="NC_011059.1"/>
</dbReference>
<evidence type="ECO:0000256" key="1">
    <source>
        <dbReference type="SAM" id="Phobius"/>
    </source>
</evidence>
<dbReference type="STRING" id="290512.Paes_0960"/>
<keyword evidence="1" id="KW-1133">Transmembrane helix</keyword>
<dbReference type="EMBL" id="CP001108">
    <property type="protein sequence ID" value="ACF46003.1"/>
    <property type="molecule type" value="Genomic_DNA"/>
</dbReference>
<accession>B4S7G6</accession>
<sequence>MSAKKKDSLAIALFSLLGALMVGHAIYHYPLLPDRIAIHFGFSGAPDAWGSKTAFFFWYFVLTLIIVGGYALLQRTFSQKNTSWISIPNKEYWLEPERADETLDYLRRGLLLLGSGTLLFVLDLIHQSFQVSLGHASKLTHIWTSAGIYIVLCIAWIAGVYRRFASPPVS</sequence>
<protein>
    <recommendedName>
        <fullName evidence="2">DUF1648 domain-containing protein</fullName>
    </recommendedName>
</protein>
<reference evidence="3" key="1">
    <citation type="submission" date="2008-06" db="EMBL/GenBank/DDBJ databases">
        <title>Complete sequence of chromosome of Prosthecochloris aestuarii DSM 271.</title>
        <authorList>
            <consortium name="US DOE Joint Genome Institute"/>
            <person name="Lucas S."/>
            <person name="Copeland A."/>
            <person name="Lapidus A."/>
            <person name="Glavina del Rio T."/>
            <person name="Dalin E."/>
            <person name="Tice H."/>
            <person name="Bruce D."/>
            <person name="Goodwin L."/>
            <person name="Pitluck S."/>
            <person name="Schmutz J."/>
            <person name="Larimer F."/>
            <person name="Land M."/>
            <person name="Hauser L."/>
            <person name="Kyrpides N."/>
            <person name="Anderson I."/>
            <person name="Liu Z."/>
            <person name="Li T."/>
            <person name="Zhao F."/>
            <person name="Overmann J."/>
            <person name="Bryant D.A."/>
            <person name="Richardson P."/>
        </authorList>
    </citation>
    <scope>NUCLEOTIDE SEQUENCE [LARGE SCALE GENOMIC DNA]</scope>
    <source>
        <strain evidence="3">DSM 271</strain>
    </source>
</reference>
<dbReference type="Pfam" id="PF07853">
    <property type="entry name" value="DUF1648"/>
    <property type="match status" value="1"/>
</dbReference>
<name>B4S7G6_PROA2</name>
<feature type="domain" description="DUF1648" evidence="2">
    <location>
        <begin position="17"/>
        <end position="62"/>
    </location>
</feature>
<feature type="transmembrane region" description="Helical" evidence="1">
    <location>
        <begin position="110"/>
        <end position="129"/>
    </location>
</feature>
<proteinExistence type="predicted"/>
<organism evidence="3 4">
    <name type="scientific">Prosthecochloris aestuarii (strain DSM 271 / SK 413)</name>
    <dbReference type="NCBI Taxonomy" id="290512"/>
    <lineage>
        <taxon>Bacteria</taxon>
        <taxon>Pseudomonadati</taxon>
        <taxon>Chlorobiota</taxon>
        <taxon>Chlorobiia</taxon>
        <taxon>Chlorobiales</taxon>
        <taxon>Chlorobiaceae</taxon>
        <taxon>Prosthecochloris</taxon>
    </lineage>
</organism>
<feature type="transmembrane region" description="Helical" evidence="1">
    <location>
        <begin position="141"/>
        <end position="161"/>
    </location>
</feature>
<gene>
    <name evidence="3" type="ordered locus">Paes_0960</name>
</gene>
<dbReference type="HOGENOM" id="CLU_131964_0_0_10"/>
<evidence type="ECO:0000313" key="4">
    <source>
        <dbReference type="Proteomes" id="UP000002725"/>
    </source>
</evidence>
<dbReference type="AlphaFoldDB" id="B4S7G6"/>
<dbReference type="InterPro" id="IPR012867">
    <property type="entry name" value="DUF1648"/>
</dbReference>
<evidence type="ECO:0000313" key="3">
    <source>
        <dbReference type="EMBL" id="ACF46003.1"/>
    </source>
</evidence>
<evidence type="ECO:0000259" key="2">
    <source>
        <dbReference type="Pfam" id="PF07853"/>
    </source>
</evidence>
<dbReference type="eggNOG" id="COG4194">
    <property type="taxonomic scope" value="Bacteria"/>
</dbReference>
<dbReference type="KEGG" id="paa:Paes_0960"/>
<feature type="transmembrane region" description="Helical" evidence="1">
    <location>
        <begin position="56"/>
        <end position="73"/>
    </location>
</feature>
<dbReference type="Proteomes" id="UP000002725">
    <property type="component" value="Chromosome"/>
</dbReference>